<protein>
    <submittedName>
        <fullName evidence="4">Dihydroorotase</fullName>
        <ecNumber evidence="4">3.5.2.3</ecNumber>
    </submittedName>
</protein>
<dbReference type="InterPro" id="IPR024403">
    <property type="entry name" value="DHOase_cat"/>
</dbReference>
<name>A0A5C5X815_9BACT</name>
<dbReference type="PANTHER" id="PTHR43668">
    <property type="entry name" value="ALLANTOINASE"/>
    <property type="match status" value="1"/>
</dbReference>
<feature type="domain" description="Amidohydrolase-related" evidence="2">
    <location>
        <begin position="292"/>
        <end position="431"/>
    </location>
</feature>
<keyword evidence="4" id="KW-0378">Hydrolase</keyword>
<dbReference type="InterPro" id="IPR006680">
    <property type="entry name" value="Amidohydro-rel"/>
</dbReference>
<gene>
    <name evidence="4" type="primary">pyrC_2</name>
    <name evidence="4" type="ORF">CA85_39020</name>
</gene>
<dbReference type="EMBL" id="SJPK01000011">
    <property type="protein sequence ID" value="TWT59206.1"/>
    <property type="molecule type" value="Genomic_DNA"/>
</dbReference>
<dbReference type="SUPFAM" id="SSF51556">
    <property type="entry name" value="Metallo-dependent hydrolases"/>
    <property type="match status" value="1"/>
</dbReference>
<dbReference type="GO" id="GO:0004038">
    <property type="term" value="F:allantoinase activity"/>
    <property type="evidence" value="ECO:0007669"/>
    <property type="project" value="TreeGrafter"/>
</dbReference>
<dbReference type="GO" id="GO:0004151">
    <property type="term" value="F:dihydroorotase activity"/>
    <property type="evidence" value="ECO:0007669"/>
    <property type="project" value="UniProtKB-EC"/>
</dbReference>
<feature type="domain" description="Dihydroorotase catalytic" evidence="3">
    <location>
        <begin position="61"/>
        <end position="246"/>
    </location>
</feature>
<comment type="caution">
    <text evidence="4">The sequence shown here is derived from an EMBL/GenBank/DDBJ whole genome shotgun (WGS) entry which is preliminary data.</text>
</comment>
<dbReference type="SUPFAM" id="SSF51338">
    <property type="entry name" value="Composite domain of metallo-dependent hydrolases"/>
    <property type="match status" value="1"/>
</dbReference>
<dbReference type="InterPro" id="IPR011059">
    <property type="entry name" value="Metal-dep_hydrolase_composite"/>
</dbReference>
<dbReference type="Pfam" id="PF01979">
    <property type="entry name" value="Amidohydro_1"/>
    <property type="match status" value="1"/>
</dbReference>
<evidence type="ECO:0000259" key="3">
    <source>
        <dbReference type="Pfam" id="PF12890"/>
    </source>
</evidence>
<keyword evidence="1" id="KW-0665">Pyrimidine biosynthesis</keyword>
<dbReference type="GO" id="GO:0005737">
    <property type="term" value="C:cytoplasm"/>
    <property type="evidence" value="ECO:0007669"/>
    <property type="project" value="TreeGrafter"/>
</dbReference>
<accession>A0A5C5X815</accession>
<organism evidence="4 5">
    <name type="scientific">Allorhodopirellula solitaria</name>
    <dbReference type="NCBI Taxonomy" id="2527987"/>
    <lineage>
        <taxon>Bacteria</taxon>
        <taxon>Pseudomonadati</taxon>
        <taxon>Planctomycetota</taxon>
        <taxon>Planctomycetia</taxon>
        <taxon>Pirellulales</taxon>
        <taxon>Pirellulaceae</taxon>
        <taxon>Allorhodopirellula</taxon>
    </lineage>
</organism>
<dbReference type="Gene3D" id="2.30.40.10">
    <property type="entry name" value="Urease, subunit C, domain 1"/>
    <property type="match status" value="1"/>
</dbReference>
<evidence type="ECO:0000313" key="5">
    <source>
        <dbReference type="Proteomes" id="UP000318053"/>
    </source>
</evidence>
<dbReference type="AlphaFoldDB" id="A0A5C5X815"/>
<dbReference type="RefSeq" id="WP_146392809.1">
    <property type="nucleotide sequence ID" value="NZ_SJPK01000011.1"/>
</dbReference>
<dbReference type="OrthoDB" id="9765462at2"/>
<dbReference type="GO" id="GO:0006221">
    <property type="term" value="P:pyrimidine nucleotide biosynthetic process"/>
    <property type="evidence" value="ECO:0007669"/>
    <property type="project" value="UniProtKB-KW"/>
</dbReference>
<sequence length="445" mass="47115">MSFPTPSPHQPIVIDGGRIIDPAHGVDRIGRLLINEGRVAALDPSDDDCPDDAYWIDAQDRIVAPGLVDLGAELRQPGREEDETIQTGSDSALAGGYTSVLCCSNTNPVIDSAAAVELVIQISQRVGGVRVFPIGCLSKGRKAEQMAELAILAEAGAIGFSDSPQAMPNDALLKRALDYCRMFDLPIFDRPEVPGLAEGGVMHDGRVALVLGLKGLPTEAEDLAVARDVRLAEATKGRLHVGPVSTMGAIDMIGRVKSRGIPISASVCPQNLHGSDALLRTFDSQFKVHPPMRSPAHVESLQQAVADGTIDAIQSGHMPRAREKKGNDLELAPFGAATLETTLAATITDMIRTDILSWSRAIECLSTNPAKIAKLDAGTLGIGASADVAVIDPETPWTVNASQFLSRCQSSPMEDRELFGRVTHTIVGGRLLFVSVEDSGTIVAG</sequence>
<dbReference type="InterPro" id="IPR032466">
    <property type="entry name" value="Metal_Hydrolase"/>
</dbReference>
<dbReference type="NCBIfam" id="TIGR00857">
    <property type="entry name" value="pyrC_multi"/>
    <property type="match status" value="1"/>
</dbReference>
<dbReference type="PANTHER" id="PTHR43668:SF2">
    <property type="entry name" value="ALLANTOINASE"/>
    <property type="match status" value="1"/>
</dbReference>
<dbReference type="CDD" id="cd01317">
    <property type="entry name" value="DHOase_IIa"/>
    <property type="match status" value="1"/>
</dbReference>
<dbReference type="GO" id="GO:0006145">
    <property type="term" value="P:purine nucleobase catabolic process"/>
    <property type="evidence" value="ECO:0007669"/>
    <property type="project" value="TreeGrafter"/>
</dbReference>
<dbReference type="InterPro" id="IPR004722">
    <property type="entry name" value="DHOase"/>
</dbReference>
<dbReference type="Gene3D" id="3.20.20.140">
    <property type="entry name" value="Metal-dependent hydrolases"/>
    <property type="match status" value="1"/>
</dbReference>
<evidence type="ECO:0000313" key="4">
    <source>
        <dbReference type="EMBL" id="TWT59206.1"/>
    </source>
</evidence>
<evidence type="ECO:0000259" key="2">
    <source>
        <dbReference type="Pfam" id="PF01979"/>
    </source>
</evidence>
<keyword evidence="5" id="KW-1185">Reference proteome</keyword>
<reference evidence="4 5" key="1">
    <citation type="submission" date="2019-02" db="EMBL/GenBank/DDBJ databases">
        <title>Deep-cultivation of Planctomycetes and their phenomic and genomic characterization uncovers novel biology.</title>
        <authorList>
            <person name="Wiegand S."/>
            <person name="Jogler M."/>
            <person name="Boedeker C."/>
            <person name="Pinto D."/>
            <person name="Vollmers J."/>
            <person name="Rivas-Marin E."/>
            <person name="Kohn T."/>
            <person name="Peeters S.H."/>
            <person name="Heuer A."/>
            <person name="Rast P."/>
            <person name="Oberbeckmann S."/>
            <person name="Bunk B."/>
            <person name="Jeske O."/>
            <person name="Meyerdierks A."/>
            <person name="Storesund J.E."/>
            <person name="Kallscheuer N."/>
            <person name="Luecker S."/>
            <person name="Lage O.M."/>
            <person name="Pohl T."/>
            <person name="Merkel B.J."/>
            <person name="Hornburger P."/>
            <person name="Mueller R.-W."/>
            <person name="Bruemmer F."/>
            <person name="Labrenz M."/>
            <person name="Spormann A.M."/>
            <person name="Op Den Camp H."/>
            <person name="Overmann J."/>
            <person name="Amann R."/>
            <person name="Jetten M.S.M."/>
            <person name="Mascher T."/>
            <person name="Medema M.H."/>
            <person name="Devos D.P."/>
            <person name="Kaster A.-K."/>
            <person name="Ovreas L."/>
            <person name="Rohde M."/>
            <person name="Galperin M.Y."/>
            <person name="Jogler C."/>
        </authorList>
    </citation>
    <scope>NUCLEOTIDE SEQUENCE [LARGE SCALE GENOMIC DNA]</scope>
    <source>
        <strain evidence="4 5">CA85</strain>
    </source>
</reference>
<evidence type="ECO:0000256" key="1">
    <source>
        <dbReference type="ARBA" id="ARBA00022975"/>
    </source>
</evidence>
<dbReference type="Pfam" id="PF12890">
    <property type="entry name" value="DHOase"/>
    <property type="match status" value="1"/>
</dbReference>
<dbReference type="InterPro" id="IPR050138">
    <property type="entry name" value="DHOase/Allantoinase_Hydrolase"/>
</dbReference>
<dbReference type="Proteomes" id="UP000318053">
    <property type="component" value="Unassembled WGS sequence"/>
</dbReference>
<proteinExistence type="predicted"/>
<dbReference type="EC" id="3.5.2.3" evidence="4"/>
<dbReference type="GO" id="GO:0046872">
    <property type="term" value="F:metal ion binding"/>
    <property type="evidence" value="ECO:0007669"/>
    <property type="project" value="InterPro"/>
</dbReference>